<evidence type="ECO:0000256" key="1">
    <source>
        <dbReference type="ARBA" id="ARBA00023015"/>
    </source>
</evidence>
<dbReference type="InterPro" id="IPR009057">
    <property type="entry name" value="Homeodomain-like_sf"/>
</dbReference>
<dbReference type="SMART" id="SM00342">
    <property type="entry name" value="HTH_ARAC"/>
    <property type="match status" value="1"/>
</dbReference>
<dbReference type="PANTHER" id="PTHR46796">
    <property type="entry name" value="HTH-TYPE TRANSCRIPTIONAL ACTIVATOR RHAS-RELATED"/>
    <property type="match status" value="1"/>
</dbReference>
<dbReference type="Pfam" id="PF12833">
    <property type="entry name" value="HTH_18"/>
    <property type="match status" value="1"/>
</dbReference>
<proteinExistence type="predicted"/>
<dbReference type="PANTHER" id="PTHR46796:SF2">
    <property type="entry name" value="TRANSCRIPTIONAL REGULATORY PROTEIN"/>
    <property type="match status" value="1"/>
</dbReference>
<dbReference type="InterPro" id="IPR018060">
    <property type="entry name" value="HTH_AraC"/>
</dbReference>
<evidence type="ECO:0000259" key="4">
    <source>
        <dbReference type="PROSITE" id="PS01124"/>
    </source>
</evidence>
<keyword evidence="6" id="KW-1185">Reference proteome</keyword>
<evidence type="ECO:0000313" key="5">
    <source>
        <dbReference type="EMBL" id="GEC13664.1"/>
    </source>
</evidence>
<dbReference type="SUPFAM" id="SSF46689">
    <property type="entry name" value="Homeodomain-like"/>
    <property type="match status" value="2"/>
</dbReference>
<sequence>MDAEALKALAHLRRAKDLMDRNYAEPLDVPALAQRASMSPAHFSREFKRAYGETPHSYLLTRRIERAMHLLRASVSVTDACMQVGWTSLGSFSTRFTEVVGETPSAYRERDHSATEQIPACIAKILLRPERF</sequence>
<reference evidence="5 6" key="1">
    <citation type="submission" date="2019-06" db="EMBL/GenBank/DDBJ databases">
        <title>Whole genome shotgun sequence of Glutamicibacter nicotianae NBRC 14234.</title>
        <authorList>
            <person name="Hosoyama A."/>
            <person name="Uohara A."/>
            <person name="Ohji S."/>
            <person name="Ichikawa N."/>
        </authorList>
    </citation>
    <scope>NUCLEOTIDE SEQUENCE [LARGE SCALE GENOMIC DNA]</scope>
    <source>
        <strain evidence="5 6">NBRC 14234</strain>
    </source>
</reference>
<dbReference type="Gene3D" id="1.10.10.60">
    <property type="entry name" value="Homeodomain-like"/>
    <property type="match status" value="2"/>
</dbReference>
<keyword evidence="3" id="KW-0804">Transcription</keyword>
<feature type="domain" description="HTH araC/xylS-type" evidence="4">
    <location>
        <begin position="13"/>
        <end position="110"/>
    </location>
</feature>
<evidence type="ECO:0000313" key="6">
    <source>
        <dbReference type="Proteomes" id="UP000316242"/>
    </source>
</evidence>
<name>A0ABQ0RPE0_GLUNI</name>
<accession>A0ABQ0RPE0</accession>
<dbReference type="PROSITE" id="PS01124">
    <property type="entry name" value="HTH_ARAC_FAMILY_2"/>
    <property type="match status" value="1"/>
</dbReference>
<evidence type="ECO:0000256" key="2">
    <source>
        <dbReference type="ARBA" id="ARBA00023125"/>
    </source>
</evidence>
<keyword evidence="2" id="KW-0238">DNA-binding</keyword>
<keyword evidence="1" id="KW-0805">Transcription regulation</keyword>
<dbReference type="EMBL" id="BJNE01000016">
    <property type="protein sequence ID" value="GEC13664.1"/>
    <property type="molecule type" value="Genomic_DNA"/>
</dbReference>
<dbReference type="Proteomes" id="UP000316242">
    <property type="component" value="Unassembled WGS sequence"/>
</dbReference>
<gene>
    <name evidence="5" type="ORF">ANI01nite_28670</name>
</gene>
<comment type="caution">
    <text evidence="5">The sequence shown here is derived from an EMBL/GenBank/DDBJ whole genome shotgun (WGS) entry which is preliminary data.</text>
</comment>
<dbReference type="InterPro" id="IPR050204">
    <property type="entry name" value="AraC_XylS_family_regulators"/>
</dbReference>
<organism evidence="5 6">
    <name type="scientific">Glutamicibacter nicotianae</name>
    <name type="common">Arthrobacter nicotianae</name>
    <dbReference type="NCBI Taxonomy" id="37929"/>
    <lineage>
        <taxon>Bacteria</taxon>
        <taxon>Bacillati</taxon>
        <taxon>Actinomycetota</taxon>
        <taxon>Actinomycetes</taxon>
        <taxon>Micrococcales</taxon>
        <taxon>Micrococcaceae</taxon>
        <taxon>Glutamicibacter</taxon>
    </lineage>
</organism>
<evidence type="ECO:0000256" key="3">
    <source>
        <dbReference type="ARBA" id="ARBA00023163"/>
    </source>
</evidence>
<protein>
    <submittedName>
        <fullName evidence="5">Transcriptional regulator</fullName>
    </submittedName>
</protein>